<dbReference type="Pfam" id="PF22660">
    <property type="entry name" value="RS_preATP-grasp-like"/>
    <property type="match status" value="1"/>
</dbReference>
<dbReference type="AlphaFoldDB" id="B7KJW8"/>
<organism evidence="8 9">
    <name type="scientific">Gloeothece citriformis (strain PCC 7424)</name>
    <name type="common">Cyanothece sp. (strain PCC 7424)</name>
    <dbReference type="NCBI Taxonomy" id="65393"/>
    <lineage>
        <taxon>Bacteria</taxon>
        <taxon>Bacillati</taxon>
        <taxon>Cyanobacteriota</taxon>
        <taxon>Cyanophyceae</taxon>
        <taxon>Oscillatoriophycideae</taxon>
        <taxon>Chroococcales</taxon>
        <taxon>Aphanothecaceae</taxon>
        <taxon>Gloeothece</taxon>
        <taxon>Gloeothece citriformis</taxon>
    </lineage>
</organism>
<dbReference type="SUPFAM" id="SSF56059">
    <property type="entry name" value="Glutathione synthetase ATP-binding domain-like"/>
    <property type="match status" value="1"/>
</dbReference>
<evidence type="ECO:0000256" key="6">
    <source>
        <dbReference type="RuleBase" id="RU361200"/>
    </source>
</evidence>
<dbReference type="InterPro" id="IPR013815">
    <property type="entry name" value="ATP_grasp_subdomain_1"/>
</dbReference>
<dbReference type="InterPro" id="IPR016185">
    <property type="entry name" value="PreATP-grasp_dom_sf"/>
</dbReference>
<keyword evidence="3 5" id="KW-0658">Purine biosynthesis</keyword>
<keyword evidence="8" id="KW-0456">Lyase</keyword>
<name>B7KJW8_GLOC7</name>
<evidence type="ECO:0000256" key="3">
    <source>
        <dbReference type="ARBA" id="ARBA00022755"/>
    </source>
</evidence>
<comment type="pathway">
    <text evidence="5 6">Purine metabolism; IMP biosynthesis via de novo pathway; 5-amino-1-(5-phospho-D-ribosyl)imidazole-4-carboxylate from 5-amino-1-(5-phospho-D-ribosyl)imidazole (N5-CAIR route): step 1/2.</text>
</comment>
<keyword evidence="2 5" id="KW-0547">Nucleotide-binding</keyword>
<evidence type="ECO:0000256" key="5">
    <source>
        <dbReference type="HAMAP-Rule" id="MF_01928"/>
    </source>
</evidence>
<dbReference type="SUPFAM" id="SSF52440">
    <property type="entry name" value="PreATP-grasp domain"/>
    <property type="match status" value="1"/>
</dbReference>
<dbReference type="Pfam" id="PF17769">
    <property type="entry name" value="PurK_C"/>
    <property type="match status" value="1"/>
</dbReference>
<evidence type="ECO:0000313" key="9">
    <source>
        <dbReference type="Proteomes" id="UP000002384"/>
    </source>
</evidence>
<dbReference type="InterPro" id="IPR011054">
    <property type="entry name" value="Rudment_hybrid_motif"/>
</dbReference>
<accession>B7KJW8</accession>
<dbReference type="GO" id="GO:0005829">
    <property type="term" value="C:cytosol"/>
    <property type="evidence" value="ECO:0007669"/>
    <property type="project" value="TreeGrafter"/>
</dbReference>
<feature type="binding site" evidence="5">
    <location>
        <position position="104"/>
    </location>
    <ligand>
        <name>ATP</name>
        <dbReference type="ChEBI" id="CHEBI:30616"/>
    </ligand>
</feature>
<dbReference type="InterPro" id="IPR040686">
    <property type="entry name" value="PurK_C"/>
</dbReference>
<dbReference type="GO" id="GO:0006189">
    <property type="term" value="P:'de novo' IMP biosynthetic process"/>
    <property type="evidence" value="ECO:0007669"/>
    <property type="project" value="UniProtKB-UniRule"/>
</dbReference>
<keyword evidence="4 5" id="KW-0067">ATP-binding</keyword>
<feature type="binding site" evidence="5">
    <location>
        <begin position="267"/>
        <end position="268"/>
    </location>
    <ligand>
        <name>ATP</name>
        <dbReference type="ChEBI" id="CHEBI:30616"/>
    </ligand>
</feature>
<comment type="caution">
    <text evidence="5">Lacks conserved residue(s) required for the propagation of feature annotation.</text>
</comment>
<comment type="similarity">
    <text evidence="5 6">Belongs to the PurK/PurT family.</text>
</comment>
<dbReference type="KEGG" id="cyc:PCC7424_1116"/>
<dbReference type="UniPathway" id="UPA00074">
    <property type="reaction ID" value="UER00942"/>
</dbReference>
<evidence type="ECO:0000256" key="4">
    <source>
        <dbReference type="ARBA" id="ARBA00022840"/>
    </source>
</evidence>
<feature type="binding site" evidence="5">
    <location>
        <position position="190"/>
    </location>
    <ligand>
        <name>ATP</name>
        <dbReference type="ChEBI" id="CHEBI:30616"/>
    </ligand>
</feature>
<reference evidence="9" key="1">
    <citation type="journal article" date="2011" name="MBio">
        <title>Novel metabolic attributes of the genus Cyanothece, comprising a group of unicellular nitrogen-fixing Cyanobacteria.</title>
        <authorList>
            <person name="Bandyopadhyay A."/>
            <person name="Elvitigala T."/>
            <person name="Welsh E."/>
            <person name="Stockel J."/>
            <person name="Liberton M."/>
            <person name="Min H."/>
            <person name="Sherman L.A."/>
            <person name="Pakrasi H.B."/>
        </authorList>
    </citation>
    <scope>NUCLEOTIDE SEQUENCE [LARGE SCALE GENOMIC DNA]</scope>
    <source>
        <strain evidence="9">PCC 7424</strain>
    </source>
</reference>
<dbReference type="InterPro" id="IPR005875">
    <property type="entry name" value="PurK"/>
</dbReference>
<keyword evidence="9" id="KW-1185">Reference proteome</keyword>
<dbReference type="Proteomes" id="UP000002384">
    <property type="component" value="Chromosome"/>
</dbReference>
<dbReference type="Pfam" id="PF02222">
    <property type="entry name" value="ATP-grasp"/>
    <property type="match status" value="1"/>
</dbReference>
<dbReference type="InterPro" id="IPR003135">
    <property type="entry name" value="ATP-grasp_carboxylate-amine"/>
</dbReference>
<dbReference type="PROSITE" id="PS50975">
    <property type="entry name" value="ATP_GRASP"/>
    <property type="match status" value="1"/>
</dbReference>
<dbReference type="GO" id="GO:0034028">
    <property type="term" value="F:5-(carboxyamino)imidazole ribonucleotide synthase activity"/>
    <property type="evidence" value="ECO:0007669"/>
    <property type="project" value="UniProtKB-UniRule"/>
</dbReference>
<dbReference type="GO" id="GO:0005524">
    <property type="term" value="F:ATP binding"/>
    <property type="evidence" value="ECO:0007669"/>
    <property type="project" value="UniProtKB-UniRule"/>
</dbReference>
<dbReference type="PANTHER" id="PTHR11609:SF5">
    <property type="entry name" value="PHOSPHORIBOSYLAMINOIMIDAZOLE CARBOXYLASE"/>
    <property type="match status" value="1"/>
</dbReference>
<dbReference type="EMBL" id="CP001291">
    <property type="protein sequence ID" value="ACK69567.1"/>
    <property type="molecule type" value="Genomic_DNA"/>
</dbReference>
<keyword evidence="1 5" id="KW-0436">Ligase</keyword>
<dbReference type="HOGENOM" id="CLU_011534_0_2_3"/>
<dbReference type="Gene3D" id="3.30.470.20">
    <property type="entry name" value="ATP-grasp fold, B domain"/>
    <property type="match status" value="1"/>
</dbReference>
<comment type="catalytic activity">
    <reaction evidence="5 6">
        <text>5-amino-1-(5-phospho-beta-D-ribosyl)imidazole + hydrogencarbonate + ATP = 5-carboxyamino-1-(5-phospho-D-ribosyl)imidazole + ADP + phosphate + 2 H(+)</text>
        <dbReference type="Rhea" id="RHEA:19317"/>
        <dbReference type="ChEBI" id="CHEBI:15378"/>
        <dbReference type="ChEBI" id="CHEBI:17544"/>
        <dbReference type="ChEBI" id="CHEBI:30616"/>
        <dbReference type="ChEBI" id="CHEBI:43474"/>
        <dbReference type="ChEBI" id="CHEBI:58730"/>
        <dbReference type="ChEBI" id="CHEBI:137981"/>
        <dbReference type="ChEBI" id="CHEBI:456216"/>
        <dbReference type="EC" id="6.3.4.18"/>
    </reaction>
</comment>
<comment type="function">
    <text evidence="5">Catalyzes the ATP-dependent conversion of 5-aminoimidazole ribonucleotide (AIR) and HCO(3)(-) to N5-carboxyaminoimidazole ribonucleotide (N5-CAIR).</text>
</comment>
<dbReference type="PANTHER" id="PTHR11609">
    <property type="entry name" value="PURINE BIOSYNTHESIS PROTEIN 6/7, PUR6/7"/>
    <property type="match status" value="1"/>
</dbReference>
<dbReference type="Gene3D" id="3.30.1490.20">
    <property type="entry name" value="ATP-grasp fold, A domain"/>
    <property type="match status" value="1"/>
</dbReference>
<proteinExistence type="inferred from homology"/>
<dbReference type="EC" id="6.3.4.18" evidence="5 6"/>
<dbReference type="Gene3D" id="3.40.50.20">
    <property type="match status" value="1"/>
</dbReference>
<feature type="domain" description="ATP-grasp" evidence="7">
    <location>
        <begin position="108"/>
        <end position="297"/>
    </location>
</feature>
<evidence type="ECO:0000259" key="7">
    <source>
        <dbReference type="PROSITE" id="PS50975"/>
    </source>
</evidence>
<comment type="function">
    <text evidence="6">Catalyzes the ATP-dependent conversion of 5-aminoimidazole ribonucleotide (AIR) and HCO(3)- to N5-carboxyaminoimidazole ribonucleotide (N5-CAIR).</text>
</comment>
<feature type="binding site" evidence="5">
    <location>
        <position position="147"/>
    </location>
    <ligand>
        <name>ATP</name>
        <dbReference type="ChEBI" id="CHEBI:30616"/>
    </ligand>
</feature>
<dbReference type="HAMAP" id="MF_01928">
    <property type="entry name" value="PurK"/>
    <property type="match status" value="1"/>
</dbReference>
<dbReference type="InterPro" id="IPR011761">
    <property type="entry name" value="ATP-grasp"/>
</dbReference>
<dbReference type="STRING" id="65393.PCC7424_1116"/>
<dbReference type="InterPro" id="IPR054350">
    <property type="entry name" value="PurT/PurK_preATP-grasp"/>
</dbReference>
<dbReference type="SUPFAM" id="SSF51246">
    <property type="entry name" value="Rudiment single hybrid motif"/>
    <property type="match status" value="1"/>
</dbReference>
<comment type="subunit">
    <text evidence="5 6">Homodimer.</text>
</comment>
<sequence length="392" mass="44034">MMASQRVGVIGGGQLAWMMAKEAQTLGIKLIVQTPHADDPAVSLAHDVILAPIDDAQATAQLATRCDVITFENEFIDLQALQPLAATGINFRPSLDTLAPILDKYHQRSYLKKIGLPVPRFMAIDSDNSSVFETLNANGFTFPLVVKSRRHGYDGYGTFIIHNQQQFNQLWQRLENPCLMVEEYVPFEMELGVIIARNLRGEIRIYPVVETQQENQVCHRVMIPAPISPQISLQVEEIAQHLLEELQAVGVFGLELFLTPDGQVLVNEIAPRTHNSGHYTLDACFTSQFAVQLQAVTDSPLGSAGLKFSGAAMVNLLGYEHSHQDYPEKRDKLAAIPHSYLHWYGKTESRPGRKLGHVTLVTDKSWAEESPEKAYQKLWHSIKQIEEIWYDH</sequence>
<feature type="binding site" evidence="5">
    <location>
        <begin position="182"/>
        <end position="185"/>
    </location>
    <ligand>
        <name>ATP</name>
        <dbReference type="ChEBI" id="CHEBI:30616"/>
    </ligand>
</feature>
<dbReference type="eggNOG" id="COG0026">
    <property type="taxonomic scope" value="Bacteria"/>
</dbReference>
<gene>
    <name evidence="5 6" type="primary">purK</name>
    <name evidence="8" type="ordered locus">PCC7424_1116</name>
</gene>
<dbReference type="GO" id="GO:0046872">
    <property type="term" value="F:metal ion binding"/>
    <property type="evidence" value="ECO:0007669"/>
    <property type="project" value="InterPro"/>
</dbReference>
<evidence type="ECO:0000256" key="2">
    <source>
        <dbReference type="ARBA" id="ARBA00022741"/>
    </source>
</evidence>
<dbReference type="GO" id="GO:0004638">
    <property type="term" value="F:phosphoribosylaminoimidazole carboxylase activity"/>
    <property type="evidence" value="ECO:0007669"/>
    <property type="project" value="InterPro"/>
</dbReference>
<evidence type="ECO:0000313" key="8">
    <source>
        <dbReference type="EMBL" id="ACK69567.1"/>
    </source>
</evidence>
<dbReference type="NCBIfam" id="NF004679">
    <property type="entry name" value="PRK06019.1-5"/>
    <property type="match status" value="1"/>
</dbReference>
<evidence type="ECO:0000256" key="1">
    <source>
        <dbReference type="ARBA" id="ARBA00022598"/>
    </source>
</evidence>
<dbReference type="NCBIfam" id="TIGR01161">
    <property type="entry name" value="purK"/>
    <property type="match status" value="1"/>
</dbReference>
<protein>
    <recommendedName>
        <fullName evidence="5 6">N5-carboxyaminoimidazole ribonucleotide synthase</fullName>
        <shortName evidence="5 6">N5-CAIR synthase</shortName>
        <ecNumber evidence="5 6">6.3.4.18</ecNumber>
    </recommendedName>
    <alternativeName>
        <fullName evidence="5 6">5-(carboxyamino)imidazole ribonucleotide synthetase</fullName>
    </alternativeName>
</protein>